<dbReference type="Pfam" id="PF00650">
    <property type="entry name" value="CRAL_TRIO"/>
    <property type="match status" value="1"/>
</dbReference>
<dbReference type="PROSITE" id="PS50191">
    <property type="entry name" value="CRAL_TRIO"/>
    <property type="match status" value="1"/>
</dbReference>
<evidence type="ECO:0000259" key="1">
    <source>
        <dbReference type="PROSITE" id="PS50191"/>
    </source>
</evidence>
<dbReference type="Proteomes" id="UP000605970">
    <property type="component" value="Unassembled WGS sequence"/>
</dbReference>
<proteinExistence type="predicted"/>
<accession>A0A8S9ZF89</accession>
<dbReference type="AlphaFoldDB" id="A0A8S9ZF89"/>
<dbReference type="InterPro" id="IPR051064">
    <property type="entry name" value="SEC14/CRAL-TRIO_domain"/>
</dbReference>
<dbReference type="InterPro" id="IPR036865">
    <property type="entry name" value="CRAL-TRIO_dom_sf"/>
</dbReference>
<dbReference type="InterPro" id="IPR001251">
    <property type="entry name" value="CRAL-TRIO_dom"/>
</dbReference>
<dbReference type="Gene3D" id="3.40.525.10">
    <property type="entry name" value="CRAL-TRIO lipid binding domain"/>
    <property type="match status" value="1"/>
</dbReference>
<gene>
    <name evidence="2" type="ORF">Mgra_00008593</name>
</gene>
<dbReference type="EMBL" id="JABEBT010000116">
    <property type="protein sequence ID" value="KAF7631152.1"/>
    <property type="molecule type" value="Genomic_DNA"/>
</dbReference>
<organism evidence="2 3">
    <name type="scientific">Meloidogyne graminicola</name>
    <dbReference type="NCBI Taxonomy" id="189291"/>
    <lineage>
        <taxon>Eukaryota</taxon>
        <taxon>Metazoa</taxon>
        <taxon>Ecdysozoa</taxon>
        <taxon>Nematoda</taxon>
        <taxon>Chromadorea</taxon>
        <taxon>Rhabditida</taxon>
        <taxon>Tylenchina</taxon>
        <taxon>Tylenchomorpha</taxon>
        <taxon>Tylenchoidea</taxon>
        <taxon>Meloidogynidae</taxon>
        <taxon>Meloidogyninae</taxon>
        <taxon>Meloidogyne</taxon>
    </lineage>
</organism>
<dbReference type="PANTHER" id="PTHR23324:SF87">
    <property type="entry name" value="CRAL-TRIO DOMAIN-CONTAINING PROTEIN C34C12.6"/>
    <property type="match status" value="1"/>
</dbReference>
<dbReference type="SUPFAM" id="SSF52087">
    <property type="entry name" value="CRAL/TRIO domain"/>
    <property type="match status" value="1"/>
</dbReference>
<dbReference type="PANTHER" id="PTHR23324">
    <property type="entry name" value="SEC14 RELATED PROTEIN"/>
    <property type="match status" value="1"/>
</dbReference>
<reference evidence="2" key="1">
    <citation type="journal article" date="2020" name="Ecol. Evol.">
        <title>Genome structure and content of the rice root-knot nematode (Meloidogyne graminicola).</title>
        <authorList>
            <person name="Phan N.T."/>
            <person name="Danchin E.G.J."/>
            <person name="Klopp C."/>
            <person name="Perfus-Barbeoch L."/>
            <person name="Kozlowski D.K."/>
            <person name="Koutsovoulos G.D."/>
            <person name="Lopez-Roques C."/>
            <person name="Bouchez O."/>
            <person name="Zahm M."/>
            <person name="Besnard G."/>
            <person name="Bellafiore S."/>
        </authorList>
    </citation>
    <scope>NUCLEOTIDE SEQUENCE</scope>
    <source>
        <strain evidence="2">VN-18</strain>
    </source>
</reference>
<name>A0A8S9ZF89_9BILA</name>
<sequence length="444" mass="52356">MFILLHIEVEDLSNFFSKLDIKLKRGKNAILLVWKFWHSLIILKCRLTACSYLFFHDCTYLISYKYMKNHKITEVLRQKVKQLLRHEELTEINLLRWLKSYNFDVDLCAGVIEEYVKNRNCLGLNDDKFYEDFYNQPEIKHYYNVFKQSRLEYDWINALDNGLVFVEMCPKSASTTAQLIRTGQFLFAFFAWSEYMLRMILQRERETSQRSYAVCIFDMDDAGIWQFANPNGPINRLFESRVKLATAYYEELLSKVVIMNPPRMLGLLFSIISWLLPRRIIGRFHFVNNAEEASKYISIDAIPIELGGKKVFDVSGSSNGSIIPGKLPNMNVLQNGGIWEKYNINNVQYENVFVHSKQSFTRELCVEKNKRLLLYEFHASRAFRIKLTNEKGDYLLPYLYMNTTVLSEEGEVKIKLEDGRINLEIRNESILFAMKLRIAYKFIE</sequence>
<keyword evidence="3" id="KW-1185">Reference proteome</keyword>
<dbReference type="Gene3D" id="2.60.120.680">
    <property type="entry name" value="GOLD domain"/>
    <property type="match status" value="1"/>
</dbReference>
<dbReference type="CDD" id="cd00170">
    <property type="entry name" value="SEC14"/>
    <property type="match status" value="1"/>
</dbReference>
<comment type="caution">
    <text evidence="2">The sequence shown here is derived from an EMBL/GenBank/DDBJ whole genome shotgun (WGS) entry which is preliminary data.</text>
</comment>
<dbReference type="GO" id="GO:0005737">
    <property type="term" value="C:cytoplasm"/>
    <property type="evidence" value="ECO:0007669"/>
    <property type="project" value="TreeGrafter"/>
</dbReference>
<feature type="domain" description="CRAL-TRIO" evidence="1">
    <location>
        <begin position="152"/>
        <end position="314"/>
    </location>
</feature>
<evidence type="ECO:0000313" key="2">
    <source>
        <dbReference type="EMBL" id="KAF7631152.1"/>
    </source>
</evidence>
<dbReference type="OrthoDB" id="1434354at2759"/>
<dbReference type="SMART" id="SM00516">
    <property type="entry name" value="SEC14"/>
    <property type="match status" value="1"/>
</dbReference>
<protein>
    <submittedName>
        <fullName evidence="2">CRAL-TRIO domain-containing protein</fullName>
    </submittedName>
</protein>
<evidence type="ECO:0000313" key="3">
    <source>
        <dbReference type="Proteomes" id="UP000605970"/>
    </source>
</evidence>